<evidence type="ECO:0000313" key="1">
    <source>
        <dbReference type="EMBL" id="GAC66865.1"/>
    </source>
</evidence>
<dbReference type="Proteomes" id="UP000011666">
    <property type="component" value="Unassembled WGS sequence"/>
</dbReference>
<reference evidence="1 2" key="1">
    <citation type="submission" date="2013-01" db="EMBL/GenBank/DDBJ databases">
        <title>Whole genome shotgun sequence of Gordonia soli NBRC 108243.</title>
        <authorList>
            <person name="Isaki-Nakamura S."/>
            <person name="Hosoyama A."/>
            <person name="Tsuchikane K."/>
            <person name="Ando Y."/>
            <person name="Baba S."/>
            <person name="Ohji S."/>
            <person name="Hamada M."/>
            <person name="Tamura T."/>
            <person name="Yamazoe A."/>
            <person name="Yamazaki S."/>
            <person name="Fujita N."/>
        </authorList>
    </citation>
    <scope>NUCLEOTIDE SEQUENCE [LARGE SCALE GENOMIC DNA]</scope>
    <source>
        <strain evidence="1 2">NBRC 108243</strain>
    </source>
</reference>
<dbReference type="Pfam" id="PF19457">
    <property type="entry name" value="DUF5994"/>
    <property type="match status" value="1"/>
</dbReference>
<name>M0QE78_9ACTN</name>
<gene>
    <name evidence="1" type="ORF">GS4_05_00740</name>
</gene>
<proteinExistence type="predicted"/>
<dbReference type="STRING" id="1223545.GS4_05_00740"/>
<organism evidence="1 2">
    <name type="scientific">Gordonia soli NBRC 108243</name>
    <dbReference type="NCBI Taxonomy" id="1223545"/>
    <lineage>
        <taxon>Bacteria</taxon>
        <taxon>Bacillati</taxon>
        <taxon>Actinomycetota</taxon>
        <taxon>Actinomycetes</taxon>
        <taxon>Mycobacteriales</taxon>
        <taxon>Gordoniaceae</taxon>
        <taxon>Gordonia</taxon>
    </lineage>
</organism>
<dbReference type="AlphaFoldDB" id="M0QE78"/>
<dbReference type="RefSeq" id="WP_007617507.1">
    <property type="nucleotide sequence ID" value="NZ_BANX01000005.1"/>
</dbReference>
<accession>M0QE78</accession>
<keyword evidence="2" id="KW-1185">Reference proteome</keyword>
<sequence>MKPVLGPTRLRIGADLTVPVAGAWFPYTSKLSDELSVLSLAVRPMLGDIASIEVTWRNFARIAGFDSENTVDELPLMTFATAGSSVTLLVIPPRTASSLAATLLRLAGDQVIIDGHLHSLEQRRAARILERATAQRQRAVAG</sequence>
<dbReference type="EMBL" id="BANX01000005">
    <property type="protein sequence ID" value="GAC66865.1"/>
    <property type="molecule type" value="Genomic_DNA"/>
</dbReference>
<dbReference type="InterPro" id="IPR046036">
    <property type="entry name" value="DUF5994"/>
</dbReference>
<dbReference type="eggNOG" id="ENOG50344AN">
    <property type="taxonomic scope" value="Bacteria"/>
</dbReference>
<comment type="caution">
    <text evidence="1">The sequence shown here is derived from an EMBL/GenBank/DDBJ whole genome shotgun (WGS) entry which is preliminary data.</text>
</comment>
<evidence type="ECO:0000313" key="2">
    <source>
        <dbReference type="Proteomes" id="UP000011666"/>
    </source>
</evidence>
<protein>
    <submittedName>
        <fullName evidence="1">Uncharacterized protein</fullName>
    </submittedName>
</protein>
<dbReference type="OrthoDB" id="3785441at2"/>